<evidence type="ECO:0000313" key="4">
    <source>
        <dbReference type="Proteomes" id="UP000473885"/>
    </source>
</evidence>
<reference evidence="3 4" key="1">
    <citation type="submission" date="2019-04" db="EMBL/GenBank/DDBJ databases">
        <title>Genome sequencing of Clostridium botulinum Groups I-IV and Clostridium butyricum.</title>
        <authorList>
            <person name="Brunt J."/>
            <person name="Van Vliet A.H.M."/>
            <person name="Stringer S.C."/>
            <person name="Carter A.T."/>
            <person name="Peck M.W."/>
        </authorList>
    </citation>
    <scope>NUCLEOTIDE SEQUENCE [LARGE SCALE GENOMIC DNA]</scope>
    <source>
        <strain evidence="3 4">IFR 18/094</strain>
    </source>
</reference>
<dbReference type="GO" id="GO:0016787">
    <property type="term" value="F:hydrolase activity"/>
    <property type="evidence" value="ECO:0007669"/>
    <property type="project" value="UniProtKB-KW"/>
</dbReference>
<dbReference type="SUPFAM" id="SSF101262">
    <property type="entry name" value="Methenyltetrahydrofolate cyclohydrolase-like"/>
    <property type="match status" value="1"/>
</dbReference>
<evidence type="ECO:0000259" key="2">
    <source>
        <dbReference type="Pfam" id="PF04961"/>
    </source>
</evidence>
<feature type="domain" description="Cyclodeaminase/cyclohydrolase" evidence="2">
    <location>
        <begin position="6"/>
        <end position="185"/>
    </location>
</feature>
<keyword evidence="3" id="KW-0378">Hydrolase</keyword>
<protein>
    <submittedName>
        <fullName evidence="3">Cyclodeaminase/cyclohydrolase family protein</fullName>
    </submittedName>
</protein>
<evidence type="ECO:0000313" key="3">
    <source>
        <dbReference type="EMBL" id="NEZ46896.1"/>
    </source>
</evidence>
<dbReference type="OrthoDB" id="7959174at2"/>
<dbReference type="InterPro" id="IPR036178">
    <property type="entry name" value="Formintransfe-cycloase-like_sf"/>
</dbReference>
<dbReference type="Proteomes" id="UP000473885">
    <property type="component" value="Unassembled WGS sequence"/>
</dbReference>
<sequence length="210" mass="23130">MLEKGCKDFIDVLASKSPVPGGGGACAYVGALGMALGNMVGNLTVGKKKYKDVEKDIKSILEEGEELIKKLETLVQKDADVFYPLSKAYSLPKNTDTEIKYKEKVMEEVLEKASLVPLEVAKTCCRAIELHEQLSKKGTKIAISDVAVGVLFCKSALEASRLNVYINTNMMKNKNMKNALEKQIDDLVLEYSKRAEDVKEHVENLIKGGK</sequence>
<name>A0A6M0R9L9_9CLOT</name>
<dbReference type="EMBL" id="SXDP01000004">
    <property type="protein sequence ID" value="NEZ46896.1"/>
    <property type="molecule type" value="Genomic_DNA"/>
</dbReference>
<dbReference type="Pfam" id="PF04961">
    <property type="entry name" value="FTCD_C"/>
    <property type="match status" value="1"/>
</dbReference>
<comment type="caution">
    <text evidence="3">The sequence shown here is derived from an EMBL/GenBank/DDBJ whole genome shotgun (WGS) entry which is preliminary data.</text>
</comment>
<keyword evidence="4" id="KW-1185">Reference proteome</keyword>
<dbReference type="Gene3D" id="1.20.120.680">
    <property type="entry name" value="Formiminotetrahydrofolate cyclodeaminase monomer, up-and-down helical bundle"/>
    <property type="match status" value="1"/>
</dbReference>
<feature type="coiled-coil region" evidence="1">
    <location>
        <begin position="50"/>
        <end position="77"/>
    </location>
</feature>
<dbReference type="AlphaFoldDB" id="A0A6M0R9L9"/>
<organism evidence="3 4">
    <name type="scientific">Clostridium niameyense</name>
    <dbReference type="NCBI Taxonomy" id="1622073"/>
    <lineage>
        <taxon>Bacteria</taxon>
        <taxon>Bacillati</taxon>
        <taxon>Bacillota</taxon>
        <taxon>Clostridia</taxon>
        <taxon>Eubacteriales</taxon>
        <taxon>Clostridiaceae</taxon>
        <taxon>Clostridium</taxon>
    </lineage>
</organism>
<dbReference type="InterPro" id="IPR007044">
    <property type="entry name" value="Cyclodeamin/CycHdrlase"/>
</dbReference>
<proteinExistence type="predicted"/>
<keyword evidence="1" id="KW-0175">Coiled coil</keyword>
<accession>A0A6M0R9L9</accession>
<dbReference type="RefSeq" id="WP_050607858.1">
    <property type="nucleotide sequence ID" value="NZ_CABKUB010000006.1"/>
</dbReference>
<evidence type="ECO:0000256" key="1">
    <source>
        <dbReference type="SAM" id="Coils"/>
    </source>
</evidence>
<gene>
    <name evidence="3" type="ORF">FDF74_06670</name>
</gene>